<feature type="region of interest" description="Disordered" evidence="1">
    <location>
        <begin position="1"/>
        <end position="45"/>
    </location>
</feature>
<organism evidence="2 3">
    <name type="scientific">Saccharomycopsis crataegensis</name>
    <dbReference type="NCBI Taxonomy" id="43959"/>
    <lineage>
        <taxon>Eukaryota</taxon>
        <taxon>Fungi</taxon>
        <taxon>Dikarya</taxon>
        <taxon>Ascomycota</taxon>
        <taxon>Saccharomycotina</taxon>
        <taxon>Saccharomycetes</taxon>
        <taxon>Saccharomycopsidaceae</taxon>
        <taxon>Saccharomycopsis</taxon>
    </lineage>
</organism>
<keyword evidence="3" id="KW-1185">Reference proteome</keyword>
<dbReference type="GeneID" id="90072430"/>
<reference evidence="2 3" key="1">
    <citation type="journal article" date="2023" name="Elife">
        <title>Identification of key yeast species and microbe-microbe interactions impacting larval growth of Drosophila in the wild.</title>
        <authorList>
            <person name="Mure A."/>
            <person name="Sugiura Y."/>
            <person name="Maeda R."/>
            <person name="Honda K."/>
            <person name="Sakurai N."/>
            <person name="Takahashi Y."/>
            <person name="Watada M."/>
            <person name="Katoh T."/>
            <person name="Gotoh A."/>
            <person name="Gotoh Y."/>
            <person name="Taniguchi I."/>
            <person name="Nakamura K."/>
            <person name="Hayashi T."/>
            <person name="Katayama T."/>
            <person name="Uemura T."/>
            <person name="Hattori Y."/>
        </authorList>
    </citation>
    <scope>NUCLEOTIDE SEQUENCE [LARGE SCALE GENOMIC DNA]</scope>
    <source>
        <strain evidence="2 3">SC-9</strain>
    </source>
</reference>
<accession>A0AAV5QIE8</accession>
<dbReference type="RefSeq" id="XP_064851451.1">
    <property type="nucleotide sequence ID" value="XM_064995379.1"/>
</dbReference>
<proteinExistence type="predicted"/>
<feature type="compositionally biased region" description="Polar residues" evidence="1">
    <location>
        <begin position="21"/>
        <end position="45"/>
    </location>
</feature>
<comment type="caution">
    <text evidence="2">The sequence shown here is derived from an EMBL/GenBank/DDBJ whole genome shotgun (WGS) entry which is preliminary data.</text>
</comment>
<evidence type="ECO:0000256" key="1">
    <source>
        <dbReference type="SAM" id="MobiDB-lite"/>
    </source>
</evidence>
<evidence type="ECO:0000313" key="2">
    <source>
        <dbReference type="EMBL" id="GMM34451.1"/>
    </source>
</evidence>
<evidence type="ECO:0000313" key="3">
    <source>
        <dbReference type="Proteomes" id="UP001360560"/>
    </source>
</evidence>
<dbReference type="EMBL" id="BTFZ01000002">
    <property type="protein sequence ID" value="GMM34451.1"/>
    <property type="molecule type" value="Genomic_DNA"/>
</dbReference>
<gene>
    <name evidence="2" type="ORF">DASC09_017760</name>
</gene>
<protein>
    <submittedName>
        <fullName evidence="2">Uncharacterized protein</fullName>
    </submittedName>
</protein>
<dbReference type="AlphaFoldDB" id="A0AAV5QIE8"/>
<sequence>MKECEHFTEIKPSSPIKYGKATNNCNNDKLQNTSDNNNQTQEQPSRFRQRFWQLFAMTSSKDQGHIQEAADRNIKKDAENRKVIVNPTSGTYDEDDDEPFHDTEDSLQCLMGYDGSVQQHNIPISRQILRESDLENFNIQLQSSKLNTGNSYPLLFCWKYHVYTKSEKQYALKSIRISSKQQLEELISIFKNGFPNNQIDDKIFILIKDGYKMKNTNSKVFAFQVSEGDEYLIFKSMVRLICDDNIGYSSLHKRDFLDIFAVSFGFQATYCVLKLYFHNSKLEMVESFIKHVLRSRLPKNCRYICESAKKL</sequence>
<name>A0AAV5QIE8_9ASCO</name>
<dbReference type="Proteomes" id="UP001360560">
    <property type="component" value="Unassembled WGS sequence"/>
</dbReference>